<evidence type="ECO:0000313" key="1">
    <source>
        <dbReference type="EMBL" id="MBC9983168.1"/>
    </source>
</evidence>
<dbReference type="EMBL" id="JAATTO010000063">
    <property type="protein sequence ID" value="MBC9983168.1"/>
    <property type="molecule type" value="Genomic_DNA"/>
</dbReference>
<protein>
    <submittedName>
        <fullName evidence="1">Uncharacterized protein</fullName>
    </submittedName>
</protein>
<sequence length="87" mass="9774">MIELLKQFVPTSPPTPERSIVQLDKERVNCLVEGGEREEAAVAQTRQNPSPDDLDPDFDLGFVESRQMQGVSARLASRCGSRTRFIR</sequence>
<keyword evidence="2" id="KW-1185">Reference proteome</keyword>
<comment type="caution">
    <text evidence="1">The sequence shown here is derived from an EMBL/GenBank/DDBJ whole genome shotgun (WGS) entry which is preliminary data.</text>
</comment>
<organism evidence="1 2">
    <name type="scientific">Bradyrhizobium campsiandrae</name>
    <dbReference type="NCBI Taxonomy" id="1729892"/>
    <lineage>
        <taxon>Bacteria</taxon>
        <taxon>Pseudomonadati</taxon>
        <taxon>Pseudomonadota</taxon>
        <taxon>Alphaproteobacteria</taxon>
        <taxon>Hyphomicrobiales</taxon>
        <taxon>Nitrobacteraceae</taxon>
        <taxon>Bradyrhizobium</taxon>
    </lineage>
</organism>
<gene>
    <name evidence="1" type="ORF">HA482_33730</name>
</gene>
<dbReference type="Proteomes" id="UP000639516">
    <property type="component" value="Unassembled WGS sequence"/>
</dbReference>
<accession>A0ABR7UGG4</accession>
<reference evidence="1 2" key="1">
    <citation type="journal article" date="2020" name="Arch. Microbiol.">
        <title>Bradyrhizobium campsiandrae sp. nov., a nitrogen-fixing bacterial strain isolated from a native leguminous tree from the Amazon adapted to flooded conditions.</title>
        <authorList>
            <person name="Cabral Michel D."/>
            <person name="Martins da Costa E."/>
            <person name="Azarias Guimaraes A."/>
            <person name="Soares de Carvalho T."/>
            <person name="Santos de Castro Caputo P."/>
            <person name="Willems A."/>
            <person name="de Souza Moreira F.M."/>
        </authorList>
    </citation>
    <scope>NUCLEOTIDE SEQUENCE [LARGE SCALE GENOMIC DNA]</scope>
    <source>
        <strain evidence="2">INPA 384B</strain>
    </source>
</reference>
<name>A0ABR7UGG4_9BRAD</name>
<evidence type="ECO:0000313" key="2">
    <source>
        <dbReference type="Proteomes" id="UP000639516"/>
    </source>
</evidence>
<dbReference type="RefSeq" id="WP_188106827.1">
    <property type="nucleotide sequence ID" value="NZ_JAANIH010000064.1"/>
</dbReference>
<proteinExistence type="predicted"/>